<dbReference type="RefSeq" id="WP_052456834.1">
    <property type="nucleotide sequence ID" value="NZ_AP010872.1"/>
</dbReference>
<feature type="binding site" evidence="6 8">
    <location>
        <begin position="90"/>
        <end position="93"/>
    </location>
    <ligand>
        <name>substrate</name>
    </ligand>
</feature>
<dbReference type="PIRSF" id="PIRSF000709">
    <property type="entry name" value="6PFK_2-Ptase"/>
    <property type="match status" value="1"/>
</dbReference>
<comment type="pathway">
    <text evidence="6">Carbohydrate degradation; glycolysis; pyruvate from D-glyceraldehyde 3-phosphate: step 3/5.</text>
</comment>
<name>C5WDC6_9ENTR</name>
<keyword evidence="4 6" id="KW-0324">Glycolysis</keyword>
<reference evidence="10 11" key="1">
    <citation type="journal article" date="2011" name="Genome Biol. Evol.">
        <title>Reductive evolution of bacterial genome in insect gut environment.</title>
        <authorList>
            <person name="Nikoh N."/>
            <person name="Hosokawa T."/>
            <person name="Ohshima K."/>
            <person name="Hattori M."/>
            <person name="Fukatsu T."/>
        </authorList>
    </citation>
    <scope>NUCLEOTIDE SEQUENCE [LARGE SCALE GENOMIC DNA]</scope>
    <source>
        <strain evidence="10 11">Mpkobe</strain>
    </source>
</reference>
<feature type="site" description="Transition state stabilizer" evidence="6 9">
    <location>
        <position position="185"/>
    </location>
</feature>
<dbReference type="GO" id="GO:0006094">
    <property type="term" value="P:gluconeogenesis"/>
    <property type="evidence" value="ECO:0007669"/>
    <property type="project" value="UniProtKB-UniRule"/>
</dbReference>
<dbReference type="EMBL" id="AP010872">
    <property type="protein sequence ID" value="BAH83332.1"/>
    <property type="molecule type" value="Genomic_DNA"/>
</dbReference>
<dbReference type="InterPro" id="IPR013078">
    <property type="entry name" value="His_Pase_superF_clade-1"/>
</dbReference>
<evidence type="ECO:0000256" key="5">
    <source>
        <dbReference type="ARBA" id="ARBA00023235"/>
    </source>
</evidence>
<keyword evidence="5 6" id="KW-0413">Isomerase</keyword>
<feature type="binding site" evidence="6 8">
    <location>
        <begin position="117"/>
        <end position="118"/>
    </location>
    <ligand>
        <name>substrate</name>
    </ligand>
</feature>
<dbReference type="NCBIfam" id="TIGR01258">
    <property type="entry name" value="pgm_1"/>
    <property type="match status" value="1"/>
</dbReference>
<dbReference type="FunFam" id="3.40.50.1240:FF:000003">
    <property type="entry name" value="2,3-bisphosphoglycerate-dependent phosphoglycerate mutase"/>
    <property type="match status" value="1"/>
</dbReference>
<feature type="active site" description="Proton donor/acceptor" evidence="6 7">
    <location>
        <position position="90"/>
    </location>
</feature>
<evidence type="ECO:0000256" key="7">
    <source>
        <dbReference type="PIRSR" id="PIRSR613078-1"/>
    </source>
</evidence>
<gene>
    <name evidence="6 10" type="primary">gpmA</name>
    <name evidence="10" type="ORF">ICMP_481</name>
</gene>
<dbReference type="Proteomes" id="UP000061704">
    <property type="component" value="Chromosome"/>
</dbReference>
<evidence type="ECO:0000256" key="1">
    <source>
        <dbReference type="ARBA" id="ARBA00000380"/>
    </source>
</evidence>
<comment type="similarity">
    <text evidence="2 6">Belongs to the phosphoglycerate mutase family. BPG-dependent PGAM subfamily.</text>
</comment>
<dbReference type="KEGG" id="icp:ICMP_481"/>
<feature type="binding site" evidence="6 8">
    <location>
        <begin position="11"/>
        <end position="18"/>
    </location>
    <ligand>
        <name>substrate</name>
    </ligand>
</feature>
<protein>
    <recommendedName>
        <fullName evidence="6">2,3-bisphosphoglycerate-dependent phosphoglycerate mutase</fullName>
        <shortName evidence="6">BPG-dependent PGAM</shortName>
        <shortName evidence="6">PGAM</shortName>
        <shortName evidence="6">Phosphoglyceromutase</shortName>
        <shortName evidence="6">dPGM</shortName>
        <ecNumber evidence="6">5.4.2.11</ecNumber>
    </recommendedName>
</protein>
<dbReference type="GO" id="GO:0004619">
    <property type="term" value="F:phosphoglycerate mutase activity"/>
    <property type="evidence" value="ECO:0007669"/>
    <property type="project" value="UniProtKB-UniRule"/>
</dbReference>
<dbReference type="Gene3D" id="3.40.50.1240">
    <property type="entry name" value="Phosphoglycerate mutase-like"/>
    <property type="match status" value="1"/>
</dbReference>
<dbReference type="SMART" id="SM00855">
    <property type="entry name" value="PGAM"/>
    <property type="match status" value="1"/>
</dbReference>
<comment type="subunit">
    <text evidence="6">Homodimer.</text>
</comment>
<dbReference type="EC" id="5.4.2.11" evidence="6"/>
<dbReference type="InterPro" id="IPR005952">
    <property type="entry name" value="Phosphogly_mut1"/>
</dbReference>
<feature type="binding site" evidence="6 8">
    <location>
        <begin position="24"/>
        <end position="25"/>
    </location>
    <ligand>
        <name>substrate</name>
    </ligand>
</feature>
<evidence type="ECO:0000313" key="10">
    <source>
        <dbReference type="EMBL" id="BAH83332.1"/>
    </source>
</evidence>
<dbReference type="Pfam" id="PF00300">
    <property type="entry name" value="His_Phos_1"/>
    <property type="match status" value="2"/>
</dbReference>
<evidence type="ECO:0000313" key="11">
    <source>
        <dbReference type="Proteomes" id="UP000061704"/>
    </source>
</evidence>
<evidence type="ECO:0000256" key="6">
    <source>
        <dbReference type="HAMAP-Rule" id="MF_01039"/>
    </source>
</evidence>
<dbReference type="HOGENOM" id="CLU_033323_1_1_6"/>
<feature type="active site" description="Tele-phosphohistidine intermediate" evidence="6 7">
    <location>
        <position position="12"/>
    </location>
</feature>
<proteinExistence type="inferred from homology"/>
<dbReference type="AlphaFoldDB" id="C5WDC6"/>
<keyword evidence="11" id="KW-1185">Reference proteome</keyword>
<dbReference type="STRING" id="476281.ICMP_481"/>
<feature type="binding site" evidence="6 8">
    <location>
        <begin position="186"/>
        <end position="187"/>
    </location>
    <ligand>
        <name>substrate</name>
    </ligand>
</feature>
<keyword evidence="3 6" id="KW-0312">Gluconeogenesis</keyword>
<evidence type="ECO:0000256" key="4">
    <source>
        <dbReference type="ARBA" id="ARBA00023152"/>
    </source>
</evidence>
<dbReference type="HAMAP" id="MF_01039">
    <property type="entry name" value="PGAM_GpmA"/>
    <property type="match status" value="1"/>
</dbReference>
<feature type="binding site" evidence="6 8">
    <location>
        <position position="63"/>
    </location>
    <ligand>
        <name>substrate</name>
    </ligand>
</feature>
<dbReference type="NCBIfam" id="NF010713">
    <property type="entry name" value="PRK14115.1"/>
    <property type="match status" value="1"/>
</dbReference>
<dbReference type="GO" id="GO:0006096">
    <property type="term" value="P:glycolytic process"/>
    <property type="evidence" value="ECO:0007669"/>
    <property type="project" value="UniProtKB-UniRule"/>
</dbReference>
<feature type="binding site" evidence="6 8">
    <location>
        <position position="101"/>
    </location>
    <ligand>
        <name>substrate</name>
    </ligand>
</feature>
<dbReference type="SUPFAM" id="SSF53254">
    <property type="entry name" value="Phosphoglycerate mutase-like"/>
    <property type="match status" value="1"/>
</dbReference>
<dbReference type="UniPathway" id="UPA00109">
    <property type="reaction ID" value="UER00186"/>
</dbReference>
<dbReference type="InterPro" id="IPR029033">
    <property type="entry name" value="His_PPase_superfam"/>
</dbReference>
<accession>C5WDC6</accession>
<evidence type="ECO:0000256" key="9">
    <source>
        <dbReference type="PIRSR" id="PIRSR613078-3"/>
    </source>
</evidence>
<evidence type="ECO:0000256" key="8">
    <source>
        <dbReference type="PIRSR" id="PIRSR613078-2"/>
    </source>
</evidence>
<organism evidence="10 11">
    <name type="scientific">Candidatus Ishikawaella capsulata Mpkobe</name>
    <dbReference type="NCBI Taxonomy" id="476281"/>
    <lineage>
        <taxon>Bacteria</taxon>
        <taxon>Pseudomonadati</taxon>
        <taxon>Pseudomonadota</taxon>
        <taxon>Gammaproteobacteria</taxon>
        <taxon>Enterobacterales</taxon>
        <taxon>Enterobacteriaceae</taxon>
        <taxon>Candidatus Ishikawella</taxon>
    </lineage>
</organism>
<sequence length="235" mass="27568">MSSVTRVVFLRHGQSKWNYENRFTGWCDVDLSKKGCEEAKQAGMLIQKQGFIFDYAYTSLLKRAIHTLWYVLDKIDQAWLPVEKTWHLNERHYGALQGLNKTEVAKKYGDQQVKEWRRSFDSMPPPLHGINQQFSGYDIRYTKFTLEQFPKSESLALTINRVIPFWNNIILPKIKNKKTILIVAHGNSIRALMKYLDGLNNEEILELNIPTGMPLIYEFNEVVKPVRHYYLNNIV</sequence>
<evidence type="ECO:0000256" key="3">
    <source>
        <dbReference type="ARBA" id="ARBA00022432"/>
    </source>
</evidence>
<evidence type="ECO:0000256" key="2">
    <source>
        <dbReference type="ARBA" id="ARBA00006717"/>
    </source>
</evidence>
<comment type="function">
    <text evidence="6">Catalyzes the interconversion of 2-phosphoglycerate and 3-phosphoglycerate.</text>
</comment>
<comment type="catalytic activity">
    <reaction evidence="1 6">
        <text>(2R)-2-phosphoglycerate = (2R)-3-phosphoglycerate</text>
        <dbReference type="Rhea" id="RHEA:15901"/>
        <dbReference type="ChEBI" id="CHEBI:58272"/>
        <dbReference type="ChEBI" id="CHEBI:58289"/>
        <dbReference type="EC" id="5.4.2.11"/>
    </reaction>
</comment>
<dbReference type="PANTHER" id="PTHR11931">
    <property type="entry name" value="PHOSPHOGLYCERATE MUTASE"/>
    <property type="match status" value="1"/>
</dbReference>
<dbReference type="CDD" id="cd07067">
    <property type="entry name" value="HP_PGM_like"/>
    <property type="match status" value="1"/>
</dbReference>